<keyword evidence="2" id="KW-0472">Membrane</keyword>
<sequence>MTIFTNAKANLDVESIVYPQYDTRGDFNASGFSAAVKTFAEWTQEQVKSREEFNRKVYKKLEESGQTSEKVPPVYVCFLGHSMGGLVAADAALYLEKLPQKSPVIGILAFDTPYYGLNHTIFTQAAYERVAGIAQRASGVYTLASAAYLPAAAAWSALSGPAKGTAGGAGATASGFDTNQRSRDSRPSSVPPAAAAAPVPGGFSPSSLFSSAMPKAEKEQKPANSKGGSGWGWGSIALGIGAAVAATGAAVVINKHMNSGMEYVNSHIQFVGILWNSLQLKQRVDDILRLPIGFHCFYTRVRIPASSSNSWTSTSRTFIELTSISDTTGPFFSARECSGQDEIEAHMEMFNPAKNFDYYPMGEETVKRVRVMVDQALQRES</sequence>
<dbReference type="InterPro" id="IPR029058">
    <property type="entry name" value="AB_hydrolase_fold"/>
</dbReference>
<accession>A0AAD4DJZ3</accession>
<protein>
    <recommendedName>
        <fullName evidence="5">GPI inositol-deacylase</fullName>
    </recommendedName>
</protein>
<keyword evidence="2" id="KW-0812">Transmembrane</keyword>
<dbReference type="Proteomes" id="UP001194580">
    <property type="component" value="Unassembled WGS sequence"/>
</dbReference>
<gene>
    <name evidence="3" type="ORF">BGZ95_011776</name>
</gene>
<dbReference type="PANTHER" id="PTHR47842">
    <property type="entry name" value="EXPRESSED PROTEIN"/>
    <property type="match status" value="1"/>
</dbReference>
<feature type="transmembrane region" description="Helical" evidence="2">
    <location>
        <begin position="231"/>
        <end position="253"/>
    </location>
</feature>
<dbReference type="AlphaFoldDB" id="A0AAD4DJZ3"/>
<dbReference type="Gene3D" id="3.40.50.1820">
    <property type="entry name" value="alpha/beta hydrolase"/>
    <property type="match status" value="1"/>
</dbReference>
<evidence type="ECO:0000256" key="2">
    <source>
        <dbReference type="SAM" id="Phobius"/>
    </source>
</evidence>
<reference evidence="3" key="1">
    <citation type="journal article" date="2020" name="Fungal Divers.">
        <title>Resolving the Mortierellaceae phylogeny through synthesis of multi-gene phylogenetics and phylogenomics.</title>
        <authorList>
            <person name="Vandepol N."/>
            <person name="Liber J."/>
            <person name="Desiro A."/>
            <person name="Na H."/>
            <person name="Kennedy M."/>
            <person name="Barry K."/>
            <person name="Grigoriev I.V."/>
            <person name="Miller A.N."/>
            <person name="O'Donnell K."/>
            <person name="Stajich J.E."/>
            <person name="Bonito G."/>
        </authorList>
    </citation>
    <scope>NUCLEOTIDE SEQUENCE</scope>
    <source>
        <strain evidence="3">NRRL 28262</strain>
    </source>
</reference>
<keyword evidence="4" id="KW-1185">Reference proteome</keyword>
<evidence type="ECO:0000256" key="1">
    <source>
        <dbReference type="SAM" id="MobiDB-lite"/>
    </source>
</evidence>
<proteinExistence type="predicted"/>
<feature type="compositionally biased region" description="Low complexity" evidence="1">
    <location>
        <begin position="187"/>
        <end position="202"/>
    </location>
</feature>
<evidence type="ECO:0000313" key="4">
    <source>
        <dbReference type="Proteomes" id="UP001194580"/>
    </source>
</evidence>
<keyword evidence="2" id="KW-1133">Transmembrane helix</keyword>
<evidence type="ECO:0008006" key="5">
    <source>
        <dbReference type="Google" id="ProtNLM"/>
    </source>
</evidence>
<comment type="caution">
    <text evidence="3">The sequence shown here is derived from an EMBL/GenBank/DDBJ whole genome shotgun (WGS) entry which is preliminary data.</text>
</comment>
<feature type="region of interest" description="Disordered" evidence="1">
    <location>
        <begin position="169"/>
        <end position="202"/>
    </location>
</feature>
<organism evidence="3 4">
    <name type="scientific">Linnemannia exigua</name>
    <dbReference type="NCBI Taxonomy" id="604196"/>
    <lineage>
        <taxon>Eukaryota</taxon>
        <taxon>Fungi</taxon>
        <taxon>Fungi incertae sedis</taxon>
        <taxon>Mucoromycota</taxon>
        <taxon>Mortierellomycotina</taxon>
        <taxon>Mortierellomycetes</taxon>
        <taxon>Mortierellales</taxon>
        <taxon>Mortierellaceae</taxon>
        <taxon>Linnemannia</taxon>
    </lineage>
</organism>
<dbReference type="EMBL" id="JAAAIL010000092">
    <property type="protein sequence ID" value="KAG0279953.1"/>
    <property type="molecule type" value="Genomic_DNA"/>
</dbReference>
<evidence type="ECO:0000313" key="3">
    <source>
        <dbReference type="EMBL" id="KAG0279953.1"/>
    </source>
</evidence>
<name>A0AAD4DJZ3_9FUNG</name>
<dbReference type="PANTHER" id="PTHR47842:SF1">
    <property type="entry name" value="DUF676 DOMAIN-CONTAINING PROTEIN"/>
    <property type="match status" value="1"/>
</dbReference>
<dbReference type="SUPFAM" id="SSF53474">
    <property type="entry name" value="alpha/beta-Hydrolases"/>
    <property type="match status" value="1"/>
</dbReference>